<gene>
    <name evidence="1" type="ORF">KSP40_PGU013360</name>
</gene>
<name>A0ABR2LP62_9ASPA</name>
<comment type="caution">
    <text evidence="1">The sequence shown here is derived from an EMBL/GenBank/DDBJ whole genome shotgun (WGS) entry which is preliminary data.</text>
</comment>
<evidence type="ECO:0000313" key="1">
    <source>
        <dbReference type="EMBL" id="KAK8946053.1"/>
    </source>
</evidence>
<keyword evidence="2" id="KW-1185">Reference proteome</keyword>
<dbReference type="PANTHER" id="PTHR36028">
    <property type="entry name" value="OSJNBB0050O03.8 PROTEIN"/>
    <property type="match status" value="1"/>
</dbReference>
<evidence type="ECO:0000313" key="2">
    <source>
        <dbReference type="Proteomes" id="UP001412067"/>
    </source>
</evidence>
<organism evidence="1 2">
    <name type="scientific">Platanthera guangdongensis</name>
    <dbReference type="NCBI Taxonomy" id="2320717"/>
    <lineage>
        <taxon>Eukaryota</taxon>
        <taxon>Viridiplantae</taxon>
        <taxon>Streptophyta</taxon>
        <taxon>Embryophyta</taxon>
        <taxon>Tracheophyta</taxon>
        <taxon>Spermatophyta</taxon>
        <taxon>Magnoliopsida</taxon>
        <taxon>Liliopsida</taxon>
        <taxon>Asparagales</taxon>
        <taxon>Orchidaceae</taxon>
        <taxon>Orchidoideae</taxon>
        <taxon>Orchideae</taxon>
        <taxon>Orchidinae</taxon>
        <taxon>Platanthera</taxon>
    </lineage>
</organism>
<protein>
    <submittedName>
        <fullName evidence="1">Uncharacterized protein</fullName>
    </submittedName>
</protein>
<dbReference type="EMBL" id="JBBWWR010000017">
    <property type="protein sequence ID" value="KAK8946053.1"/>
    <property type="molecule type" value="Genomic_DNA"/>
</dbReference>
<reference evidence="1 2" key="1">
    <citation type="journal article" date="2022" name="Nat. Plants">
        <title>Genomes of leafy and leafless Platanthera orchids illuminate the evolution of mycoheterotrophy.</title>
        <authorList>
            <person name="Li M.H."/>
            <person name="Liu K.W."/>
            <person name="Li Z."/>
            <person name="Lu H.C."/>
            <person name="Ye Q.L."/>
            <person name="Zhang D."/>
            <person name="Wang J.Y."/>
            <person name="Li Y.F."/>
            <person name="Zhong Z.M."/>
            <person name="Liu X."/>
            <person name="Yu X."/>
            <person name="Liu D.K."/>
            <person name="Tu X.D."/>
            <person name="Liu B."/>
            <person name="Hao Y."/>
            <person name="Liao X.Y."/>
            <person name="Jiang Y.T."/>
            <person name="Sun W.H."/>
            <person name="Chen J."/>
            <person name="Chen Y.Q."/>
            <person name="Ai Y."/>
            <person name="Zhai J.W."/>
            <person name="Wu S.S."/>
            <person name="Zhou Z."/>
            <person name="Hsiao Y.Y."/>
            <person name="Wu W.L."/>
            <person name="Chen Y.Y."/>
            <person name="Lin Y.F."/>
            <person name="Hsu J.L."/>
            <person name="Li C.Y."/>
            <person name="Wang Z.W."/>
            <person name="Zhao X."/>
            <person name="Zhong W.Y."/>
            <person name="Ma X.K."/>
            <person name="Ma L."/>
            <person name="Huang J."/>
            <person name="Chen G.Z."/>
            <person name="Huang M.Z."/>
            <person name="Huang L."/>
            <person name="Peng D.H."/>
            <person name="Luo Y.B."/>
            <person name="Zou S.Q."/>
            <person name="Chen S.P."/>
            <person name="Lan S."/>
            <person name="Tsai W.C."/>
            <person name="Van de Peer Y."/>
            <person name="Liu Z.J."/>
        </authorList>
    </citation>
    <scope>NUCLEOTIDE SEQUENCE [LARGE SCALE GENOMIC DNA]</scope>
    <source>
        <strain evidence="1">Lor288</strain>
    </source>
</reference>
<accession>A0ABR2LP62</accession>
<proteinExistence type="predicted"/>
<dbReference type="PANTHER" id="PTHR36028:SF2">
    <property type="entry name" value="ATP SYNTHASE SUBUNIT E, MITOCHONDRIAL"/>
    <property type="match status" value="1"/>
</dbReference>
<sequence length="103" mass="11192">MAIPGPYSGVSTLAFVSLSLTPLGSIITDRIFSYPISLLEQVARASALTFGVVYGSLKLSYLKVFPGFYRPLWWVQQRSLLQTALSTSCELCSLVTAVSCSSY</sequence>
<dbReference type="Proteomes" id="UP001412067">
    <property type="component" value="Unassembled WGS sequence"/>
</dbReference>